<dbReference type="GO" id="GO:0005886">
    <property type="term" value="C:plasma membrane"/>
    <property type="evidence" value="ECO:0007669"/>
    <property type="project" value="UniProtKB-SubCell"/>
</dbReference>
<dbReference type="GO" id="GO:0019646">
    <property type="term" value="P:aerobic electron transport chain"/>
    <property type="evidence" value="ECO:0007669"/>
    <property type="project" value="TreeGrafter"/>
</dbReference>
<dbReference type="PANTHER" id="PTHR36835">
    <property type="entry name" value="CYTOCHROME BO(3) UBIQUINOL OXIDASE SUBUNIT 4"/>
    <property type="match status" value="1"/>
</dbReference>
<dbReference type="GO" id="GO:0009486">
    <property type="term" value="F:cytochrome bo3 ubiquinol oxidase activity"/>
    <property type="evidence" value="ECO:0007669"/>
    <property type="project" value="TreeGrafter"/>
</dbReference>
<evidence type="ECO:0000256" key="3">
    <source>
        <dbReference type="ARBA" id="ARBA00011700"/>
    </source>
</evidence>
<gene>
    <name evidence="15" type="ORF">G7Y82_18990</name>
</gene>
<keyword evidence="7 14" id="KW-1133">Transmembrane helix</keyword>
<feature type="transmembrane region" description="Helical" evidence="14">
    <location>
        <begin position="41"/>
        <end position="63"/>
    </location>
</feature>
<feature type="transmembrane region" description="Helical" evidence="14">
    <location>
        <begin position="75"/>
        <end position="97"/>
    </location>
</feature>
<keyword evidence="8 14" id="KW-0472">Membrane</keyword>
<evidence type="ECO:0000256" key="11">
    <source>
        <dbReference type="ARBA" id="ARBA00030211"/>
    </source>
</evidence>
<dbReference type="GO" id="GO:0015078">
    <property type="term" value="F:proton transmembrane transporter activity"/>
    <property type="evidence" value="ECO:0007669"/>
    <property type="project" value="TreeGrafter"/>
</dbReference>
<dbReference type="Proteomes" id="UP000653472">
    <property type="component" value="Unassembled WGS sequence"/>
</dbReference>
<evidence type="ECO:0000256" key="1">
    <source>
        <dbReference type="ARBA" id="ARBA00004651"/>
    </source>
</evidence>
<evidence type="ECO:0000256" key="4">
    <source>
        <dbReference type="ARBA" id="ARBA00014689"/>
    </source>
</evidence>
<keyword evidence="5" id="KW-1003">Cell membrane</keyword>
<evidence type="ECO:0000256" key="14">
    <source>
        <dbReference type="SAM" id="Phobius"/>
    </source>
</evidence>
<dbReference type="InterPro" id="IPR005171">
    <property type="entry name" value="Cyt_c_oxidase_su4_prok"/>
</dbReference>
<dbReference type="Pfam" id="PF03626">
    <property type="entry name" value="COX4_pro"/>
    <property type="match status" value="1"/>
</dbReference>
<evidence type="ECO:0000256" key="13">
    <source>
        <dbReference type="ARBA" id="ARBA00032185"/>
    </source>
</evidence>
<comment type="subunit">
    <text evidence="3">Heterooctamer of two A chains, two B chains, two C chains and two D chains.</text>
</comment>
<keyword evidence="16" id="KW-1185">Reference proteome</keyword>
<evidence type="ECO:0000313" key="15">
    <source>
        <dbReference type="EMBL" id="NKF24401.1"/>
    </source>
</evidence>
<feature type="transmembrane region" description="Helical" evidence="14">
    <location>
        <begin position="12"/>
        <end position="35"/>
    </location>
</feature>
<dbReference type="InterPro" id="IPR050968">
    <property type="entry name" value="Cytochrome_c_oxidase_bac_sub4"/>
</dbReference>
<proteinExistence type="inferred from homology"/>
<name>A0A969WBN3_9GAMM</name>
<dbReference type="PANTHER" id="PTHR36835:SF1">
    <property type="entry name" value="CYTOCHROME BO(3) UBIQUINOL OXIDASE SUBUNIT 4"/>
    <property type="match status" value="1"/>
</dbReference>
<evidence type="ECO:0000256" key="12">
    <source>
        <dbReference type="ARBA" id="ARBA00031887"/>
    </source>
</evidence>
<evidence type="ECO:0000256" key="7">
    <source>
        <dbReference type="ARBA" id="ARBA00022989"/>
    </source>
</evidence>
<comment type="caution">
    <text evidence="15">The sequence shown here is derived from an EMBL/GenBank/DDBJ whole genome shotgun (WGS) entry which is preliminary data.</text>
</comment>
<evidence type="ECO:0000256" key="2">
    <source>
        <dbReference type="ARBA" id="ARBA00008079"/>
    </source>
</evidence>
<keyword evidence="6 14" id="KW-0812">Transmembrane</keyword>
<evidence type="ECO:0000256" key="6">
    <source>
        <dbReference type="ARBA" id="ARBA00022692"/>
    </source>
</evidence>
<organism evidence="15 16">
    <name type="scientific">Solimonas marina</name>
    <dbReference type="NCBI Taxonomy" id="2714601"/>
    <lineage>
        <taxon>Bacteria</taxon>
        <taxon>Pseudomonadati</taxon>
        <taxon>Pseudomonadota</taxon>
        <taxon>Gammaproteobacteria</taxon>
        <taxon>Nevskiales</taxon>
        <taxon>Nevskiaceae</taxon>
        <taxon>Solimonas</taxon>
    </lineage>
</organism>
<evidence type="ECO:0000313" key="16">
    <source>
        <dbReference type="Proteomes" id="UP000653472"/>
    </source>
</evidence>
<dbReference type="EMBL" id="JAAVXB010000014">
    <property type="protein sequence ID" value="NKF24401.1"/>
    <property type="molecule type" value="Genomic_DNA"/>
</dbReference>
<reference evidence="15" key="1">
    <citation type="submission" date="2020-03" db="EMBL/GenBank/DDBJ databases">
        <title>Solimonas marina sp. nov., isolated from deep seawater of the Pacific Ocean.</title>
        <authorList>
            <person name="Liu X."/>
            <person name="Lai Q."/>
            <person name="Sun F."/>
            <person name="Gai Y."/>
            <person name="Li G."/>
            <person name="Shao Z."/>
        </authorList>
    </citation>
    <scope>NUCLEOTIDE SEQUENCE</scope>
    <source>
        <strain evidence="15">C16B3</strain>
    </source>
</reference>
<dbReference type="GO" id="GO:0009319">
    <property type="term" value="C:cytochrome o ubiquinol oxidase complex"/>
    <property type="evidence" value="ECO:0007669"/>
    <property type="project" value="TreeGrafter"/>
</dbReference>
<comment type="similarity">
    <text evidence="2">Belongs to the cytochrome c oxidase bacterial subunit 4 family.</text>
</comment>
<dbReference type="GO" id="GO:0015990">
    <property type="term" value="P:electron transport coupled proton transport"/>
    <property type="evidence" value="ECO:0007669"/>
    <property type="project" value="TreeGrafter"/>
</dbReference>
<protein>
    <recommendedName>
        <fullName evidence="4">Cytochrome bo(3) ubiquinol oxidase subunit 4</fullName>
    </recommendedName>
    <alternativeName>
        <fullName evidence="13">Cytochrome o ubiquinol oxidase subunit 4</fullName>
    </alternativeName>
    <alternativeName>
        <fullName evidence="10">Oxidase bo(3) subunit 4</fullName>
    </alternativeName>
    <alternativeName>
        <fullName evidence="11">Ubiquinol oxidase polypeptide IV</fullName>
    </alternativeName>
    <alternativeName>
        <fullName evidence="12">Ubiquinol oxidase subunit 4</fullName>
    </alternativeName>
</protein>
<evidence type="ECO:0000256" key="8">
    <source>
        <dbReference type="ARBA" id="ARBA00023136"/>
    </source>
</evidence>
<dbReference type="RefSeq" id="WP_168149699.1">
    <property type="nucleotide sequence ID" value="NZ_JAAVXB010000014.1"/>
</dbReference>
<comment type="function">
    <text evidence="9">Cytochrome bo(3) ubiquinol terminal oxidase is the component of the aerobic respiratory chain of E.coli that predominates when cells are grown at high aeration. Has proton pump activity across the membrane in addition to electron transfer, pumping 2 protons/electron.</text>
</comment>
<sequence length="104" mass="11551">MIRQSDRKRSEIRTYVTGYVLALLLSAAAFAAVRWQHATPTSAFAVVLALALAQMVVHFRYFLHISLQRSARDDLQLVLFSAVIAGLMVAGTLVILFDLKARMS</sequence>
<evidence type="ECO:0000256" key="10">
    <source>
        <dbReference type="ARBA" id="ARBA00030071"/>
    </source>
</evidence>
<comment type="subcellular location">
    <subcellularLocation>
        <location evidence="1">Cell membrane</location>
        <topology evidence="1">Multi-pass membrane protein</topology>
    </subcellularLocation>
</comment>
<evidence type="ECO:0000256" key="5">
    <source>
        <dbReference type="ARBA" id="ARBA00022475"/>
    </source>
</evidence>
<evidence type="ECO:0000256" key="9">
    <source>
        <dbReference type="ARBA" id="ARBA00025694"/>
    </source>
</evidence>
<dbReference type="AlphaFoldDB" id="A0A969WBN3"/>
<accession>A0A969WBN3</accession>